<keyword evidence="4" id="KW-0282">Flagellum</keyword>
<dbReference type="HAMAP" id="MF_00416">
    <property type="entry name" value="FlgI"/>
    <property type="match status" value="1"/>
</dbReference>
<comment type="function">
    <text evidence="1">Assembles around the rod to form the L-ring and probably protects the motor/basal body from shearing forces during rotation.</text>
</comment>
<reference evidence="4" key="1">
    <citation type="submission" date="2018-06" db="EMBL/GenBank/DDBJ databases">
        <authorList>
            <person name="Zhirakovskaya E."/>
        </authorList>
    </citation>
    <scope>NUCLEOTIDE SEQUENCE</scope>
</reference>
<dbReference type="NCBIfam" id="NF003676">
    <property type="entry name" value="PRK05303.1"/>
    <property type="match status" value="1"/>
</dbReference>
<proteinExistence type="inferred from homology"/>
<sequence length="369" mass="38805">MWFRVQVFVLLLLVFFASPALANSRIKDIADIEGVRENALIGYGLVVGLNGTGDTLRNVANTKQSLESMLERLGINTRGALLKTENVAAVIVTANLPAFATNGSRLDITVSAMGDADSLMGGQLLVTPLMGANGEIYAVAQGPLSIGGFSAGGNAASITQGVPTVGRISSGAIVEREISFSLADQSTLRLSLRNPDLTTASRMADAINAFIGMPIAHPLNPTAVQLTRPANWRGDMVQLLTQIEQLRIQPDLPAKVVIDEVTGIIVMGENVRVSTVAIAQGNLTISVEETPQVSQPNAFSETGKTVVVPRTNVNVIEEKGTGLVVVREGVALRDLVAGLNALGVNPRDMISILQSIKAVGALQAEIEVI</sequence>
<accession>A0A3B0SZH3</accession>
<dbReference type="GO" id="GO:0005198">
    <property type="term" value="F:structural molecule activity"/>
    <property type="evidence" value="ECO:0007669"/>
    <property type="project" value="InterPro"/>
</dbReference>
<dbReference type="PRINTS" id="PR01010">
    <property type="entry name" value="FLGPRINGFLGI"/>
</dbReference>
<keyword evidence="4" id="KW-0969">Cilium</keyword>
<dbReference type="InterPro" id="IPR001782">
    <property type="entry name" value="Flag_FlgI"/>
</dbReference>
<dbReference type="Pfam" id="PF02119">
    <property type="entry name" value="FlgI"/>
    <property type="match status" value="1"/>
</dbReference>
<evidence type="ECO:0000256" key="1">
    <source>
        <dbReference type="ARBA" id="ARBA00002591"/>
    </source>
</evidence>
<comment type="subcellular location">
    <subcellularLocation>
        <location evidence="2">Bacterial flagellum basal body</location>
    </subcellularLocation>
</comment>
<dbReference type="EMBL" id="UOEE01000331">
    <property type="protein sequence ID" value="VAW01974.1"/>
    <property type="molecule type" value="Genomic_DNA"/>
</dbReference>
<evidence type="ECO:0000256" key="2">
    <source>
        <dbReference type="ARBA" id="ARBA00004117"/>
    </source>
</evidence>
<keyword evidence="4" id="KW-0966">Cell projection</keyword>
<organism evidence="4">
    <name type="scientific">hydrothermal vent metagenome</name>
    <dbReference type="NCBI Taxonomy" id="652676"/>
    <lineage>
        <taxon>unclassified sequences</taxon>
        <taxon>metagenomes</taxon>
        <taxon>ecological metagenomes</taxon>
    </lineage>
</organism>
<evidence type="ECO:0000313" key="4">
    <source>
        <dbReference type="EMBL" id="VAW01974.1"/>
    </source>
</evidence>
<gene>
    <name evidence="4" type="ORF">MNBD_ALPHA06-1887</name>
</gene>
<dbReference type="GO" id="GO:0071973">
    <property type="term" value="P:bacterial-type flagellum-dependent cell motility"/>
    <property type="evidence" value="ECO:0007669"/>
    <property type="project" value="InterPro"/>
</dbReference>
<name>A0A3B0SZH3_9ZZZZ</name>
<dbReference type="AlphaFoldDB" id="A0A3B0SZH3"/>
<dbReference type="PANTHER" id="PTHR30381">
    <property type="entry name" value="FLAGELLAR P-RING PERIPLASMIC PROTEIN FLGI"/>
    <property type="match status" value="1"/>
</dbReference>
<dbReference type="PANTHER" id="PTHR30381:SF0">
    <property type="entry name" value="FLAGELLAR P-RING PROTEIN"/>
    <property type="match status" value="1"/>
</dbReference>
<evidence type="ECO:0000256" key="3">
    <source>
        <dbReference type="ARBA" id="ARBA00022729"/>
    </source>
</evidence>
<dbReference type="GO" id="GO:0030288">
    <property type="term" value="C:outer membrane-bounded periplasmic space"/>
    <property type="evidence" value="ECO:0007669"/>
    <property type="project" value="InterPro"/>
</dbReference>
<dbReference type="GO" id="GO:0009428">
    <property type="term" value="C:bacterial-type flagellum basal body, distal rod, P ring"/>
    <property type="evidence" value="ECO:0007669"/>
    <property type="project" value="InterPro"/>
</dbReference>
<keyword evidence="3" id="KW-0732">Signal</keyword>
<protein>
    <submittedName>
        <fullName evidence="4">Flagellar P-ring protein FlgI</fullName>
    </submittedName>
</protein>